<feature type="binding site" evidence="6">
    <location>
        <position position="144"/>
    </location>
    <ligand>
        <name>S-adenosyl-L-methionine</name>
        <dbReference type="ChEBI" id="CHEBI:59789"/>
    </ligand>
</feature>
<proteinExistence type="inferred from homology"/>
<dbReference type="RefSeq" id="WP_310798677.1">
    <property type="nucleotide sequence ID" value="NZ_CP123872.1"/>
</dbReference>
<evidence type="ECO:0000256" key="4">
    <source>
        <dbReference type="ARBA" id="ARBA00022679"/>
    </source>
</evidence>
<dbReference type="SUPFAM" id="SSF53335">
    <property type="entry name" value="S-adenosyl-L-methionine-dependent methyltransferases"/>
    <property type="match status" value="1"/>
</dbReference>
<dbReference type="InterPro" id="IPR004498">
    <property type="entry name" value="Ribosomal_PrmA_MeTrfase"/>
</dbReference>
<evidence type="ECO:0000256" key="3">
    <source>
        <dbReference type="ARBA" id="ARBA00022603"/>
    </source>
</evidence>
<keyword evidence="4 6" id="KW-0808">Transferase</keyword>
<comment type="subcellular location">
    <subcellularLocation>
        <location evidence="6">Cytoplasm</location>
    </subcellularLocation>
</comment>
<name>A0AA52EGR0_9PROT</name>
<dbReference type="HAMAP" id="MF_00735">
    <property type="entry name" value="Methyltr_PrmA"/>
    <property type="match status" value="1"/>
</dbReference>
<keyword evidence="3 6" id="KW-0489">Methyltransferase</keyword>
<protein>
    <recommendedName>
        <fullName evidence="6">Ribosomal protein L11 methyltransferase</fullName>
        <shortName evidence="6">L11 Mtase</shortName>
        <ecNumber evidence="6">2.1.1.-</ecNumber>
    </recommendedName>
</protein>
<evidence type="ECO:0000313" key="7">
    <source>
        <dbReference type="EMBL" id="WND02838.1"/>
    </source>
</evidence>
<keyword evidence="7" id="KW-0687">Ribonucleoprotein</keyword>
<dbReference type="PANTHER" id="PTHR43648">
    <property type="entry name" value="ELECTRON TRANSFER FLAVOPROTEIN BETA SUBUNIT LYSINE METHYLTRANSFERASE"/>
    <property type="match status" value="1"/>
</dbReference>
<evidence type="ECO:0000256" key="5">
    <source>
        <dbReference type="ARBA" id="ARBA00022691"/>
    </source>
</evidence>
<evidence type="ECO:0000256" key="6">
    <source>
        <dbReference type="HAMAP-Rule" id="MF_00735"/>
    </source>
</evidence>
<evidence type="ECO:0000256" key="2">
    <source>
        <dbReference type="ARBA" id="ARBA00022490"/>
    </source>
</evidence>
<dbReference type="KEGG" id="tmk:QGN29_00490"/>
<dbReference type="Gene3D" id="3.40.50.150">
    <property type="entry name" value="Vaccinia Virus protein VP39"/>
    <property type="match status" value="1"/>
</dbReference>
<evidence type="ECO:0000256" key="1">
    <source>
        <dbReference type="ARBA" id="ARBA00009741"/>
    </source>
</evidence>
<dbReference type="GO" id="GO:0032259">
    <property type="term" value="P:methylation"/>
    <property type="evidence" value="ECO:0007669"/>
    <property type="project" value="UniProtKB-KW"/>
</dbReference>
<dbReference type="InterPro" id="IPR029063">
    <property type="entry name" value="SAM-dependent_MTases_sf"/>
</dbReference>
<dbReference type="Proteomes" id="UP001268683">
    <property type="component" value="Chromosome"/>
</dbReference>
<sequence length="306" mass="33134">MTAPHPEQTLVFTASSIVTLEQAGALETALELLSEEQGFLPPLLTYYEINNGKAWQLDIYFEQVVDHLLLDSLKERARFSEIIFTISEVEDKDWVSETQKGLAPVIAGQFFVYGSHDSDKIPDNKIPLLVDASQAFGTGHHETTCGCLELINHLASDQAPEHILDVGTGTGLLALAAQRLWPQAKTLASDIDPIAIEVTERTLADNNTVSTPLNTAGISTLVAIGLDHPSFEKAGPFNLVIANILAAPLIDLAADIAAVTAQEGYVILSGLLIEQQKNVLAAYSAQGLREVCRKEKADWVALLLKK</sequence>
<dbReference type="GO" id="GO:0005840">
    <property type="term" value="C:ribosome"/>
    <property type="evidence" value="ECO:0007669"/>
    <property type="project" value="UniProtKB-KW"/>
</dbReference>
<dbReference type="PANTHER" id="PTHR43648:SF1">
    <property type="entry name" value="ELECTRON TRANSFER FLAVOPROTEIN BETA SUBUNIT LYSINE METHYLTRANSFERASE"/>
    <property type="match status" value="1"/>
</dbReference>
<reference evidence="7" key="1">
    <citation type="submission" date="2023-04" db="EMBL/GenBank/DDBJ databases">
        <title>Complete genome sequence of Temperatibacter marinus.</title>
        <authorList>
            <person name="Rong J.-C."/>
            <person name="Yi M.-L."/>
            <person name="Zhao Q."/>
        </authorList>
    </citation>
    <scope>NUCLEOTIDE SEQUENCE</scope>
    <source>
        <strain evidence="7">NBRC 110045</strain>
    </source>
</reference>
<accession>A0AA52EGR0</accession>
<gene>
    <name evidence="6" type="primary">prmA</name>
    <name evidence="7" type="ORF">QGN29_00490</name>
</gene>
<keyword evidence="2 6" id="KW-0963">Cytoplasm</keyword>
<comment type="function">
    <text evidence="6">Methylates ribosomal protein L11.</text>
</comment>
<dbReference type="EC" id="2.1.1.-" evidence="6"/>
<dbReference type="InterPro" id="IPR050078">
    <property type="entry name" value="Ribosomal_L11_MeTrfase_PrmA"/>
</dbReference>
<comment type="similarity">
    <text evidence="1 6">Belongs to the methyltransferase superfamily. PrmA family.</text>
</comment>
<evidence type="ECO:0000313" key="8">
    <source>
        <dbReference type="Proteomes" id="UP001268683"/>
    </source>
</evidence>
<feature type="binding site" evidence="6">
    <location>
        <position position="167"/>
    </location>
    <ligand>
        <name>S-adenosyl-L-methionine</name>
        <dbReference type="ChEBI" id="CHEBI:59789"/>
    </ligand>
</feature>
<keyword evidence="7" id="KW-0689">Ribosomal protein</keyword>
<dbReference type="AlphaFoldDB" id="A0AA52EGR0"/>
<keyword evidence="8" id="KW-1185">Reference proteome</keyword>
<dbReference type="GO" id="GO:0005737">
    <property type="term" value="C:cytoplasm"/>
    <property type="evidence" value="ECO:0007669"/>
    <property type="project" value="UniProtKB-SubCell"/>
</dbReference>
<feature type="binding site" evidence="6">
    <location>
        <position position="190"/>
    </location>
    <ligand>
        <name>S-adenosyl-L-methionine</name>
        <dbReference type="ChEBI" id="CHEBI:59789"/>
    </ligand>
</feature>
<dbReference type="Pfam" id="PF06325">
    <property type="entry name" value="PrmA"/>
    <property type="match status" value="1"/>
</dbReference>
<comment type="catalytic activity">
    <reaction evidence="6">
        <text>L-lysyl-[protein] + 3 S-adenosyl-L-methionine = N(6),N(6),N(6)-trimethyl-L-lysyl-[protein] + 3 S-adenosyl-L-homocysteine + 3 H(+)</text>
        <dbReference type="Rhea" id="RHEA:54192"/>
        <dbReference type="Rhea" id="RHEA-COMP:9752"/>
        <dbReference type="Rhea" id="RHEA-COMP:13826"/>
        <dbReference type="ChEBI" id="CHEBI:15378"/>
        <dbReference type="ChEBI" id="CHEBI:29969"/>
        <dbReference type="ChEBI" id="CHEBI:57856"/>
        <dbReference type="ChEBI" id="CHEBI:59789"/>
        <dbReference type="ChEBI" id="CHEBI:61961"/>
    </reaction>
</comment>
<dbReference type="GO" id="GO:0008276">
    <property type="term" value="F:protein methyltransferase activity"/>
    <property type="evidence" value="ECO:0007669"/>
    <property type="project" value="UniProtKB-UniRule"/>
</dbReference>
<organism evidence="7 8">
    <name type="scientific">Temperatibacter marinus</name>
    <dbReference type="NCBI Taxonomy" id="1456591"/>
    <lineage>
        <taxon>Bacteria</taxon>
        <taxon>Pseudomonadati</taxon>
        <taxon>Pseudomonadota</taxon>
        <taxon>Alphaproteobacteria</taxon>
        <taxon>Kordiimonadales</taxon>
        <taxon>Temperatibacteraceae</taxon>
        <taxon>Temperatibacter</taxon>
    </lineage>
</organism>
<feature type="binding site" evidence="6">
    <location>
        <position position="243"/>
    </location>
    <ligand>
        <name>S-adenosyl-L-methionine</name>
        <dbReference type="ChEBI" id="CHEBI:59789"/>
    </ligand>
</feature>
<keyword evidence="5 6" id="KW-0949">S-adenosyl-L-methionine</keyword>
<dbReference type="EMBL" id="CP123872">
    <property type="protein sequence ID" value="WND02838.1"/>
    <property type="molecule type" value="Genomic_DNA"/>
</dbReference>
<dbReference type="CDD" id="cd02440">
    <property type="entry name" value="AdoMet_MTases"/>
    <property type="match status" value="1"/>
</dbReference>